<dbReference type="Proteomes" id="UP001141629">
    <property type="component" value="Unassembled WGS sequence"/>
</dbReference>
<dbReference type="GO" id="GO:0071555">
    <property type="term" value="P:cell wall organization"/>
    <property type="evidence" value="ECO:0007669"/>
    <property type="project" value="UniProtKB-KW"/>
</dbReference>
<feature type="domain" description="Glycosyltransferase 2-like" evidence="6">
    <location>
        <begin position="52"/>
        <end position="169"/>
    </location>
</feature>
<dbReference type="Gene3D" id="3.90.550.10">
    <property type="entry name" value="Spore Coat Polysaccharide Biosynthesis Protein SpsA, Chain A"/>
    <property type="match status" value="1"/>
</dbReference>
<dbReference type="EMBL" id="JACKVK010000011">
    <property type="protein sequence ID" value="MCV7422952.1"/>
    <property type="molecule type" value="Genomic_DNA"/>
</dbReference>
<dbReference type="SUPFAM" id="SSF53448">
    <property type="entry name" value="Nucleotide-diphospho-sugar transferases"/>
    <property type="match status" value="1"/>
</dbReference>
<evidence type="ECO:0000256" key="1">
    <source>
        <dbReference type="ARBA" id="ARBA00004776"/>
    </source>
</evidence>
<accession>A0A9X2YP15</accession>
<protein>
    <submittedName>
        <fullName evidence="7">Glycosyltransferase</fullName>
    </submittedName>
</protein>
<sequence>MNGICPLRASSSTPWPRDCVDESRVRGATATAAPRCTPRIRGGAVSADERVSVVVITHERRDELHRTLETLATLPEQPRVVVVDNASTDGTAEMVRSRHPGVTLLTPGKNTGAVGRNLGVQQVDSQYVAFCDDDTWYDPGALSRAADLLDTHPTLAVVTASIMVEPDGRLDDICVEMARSPLDRPPGLPGHPLLSFLAGVSIVRREAFLAAGGFSERLWLGGEEELLASDIVRAGWHMSYVPEIVAHHHASRVRDSHLRRRHGIRNTLWFTWLRRPFPSAVRRTARLLVRLPRDRITAAGIVDAVRGAPWVVRERHPVPAVMERGYRLLEDMQLNGGARKYVS</sequence>
<evidence type="ECO:0000313" key="7">
    <source>
        <dbReference type="EMBL" id="MCV7422952.1"/>
    </source>
</evidence>
<keyword evidence="5" id="KW-0961">Cell wall biogenesis/degradation</keyword>
<gene>
    <name evidence="7" type="ORF">H7K45_20580</name>
</gene>
<evidence type="ECO:0000256" key="2">
    <source>
        <dbReference type="ARBA" id="ARBA00006739"/>
    </source>
</evidence>
<evidence type="ECO:0000256" key="4">
    <source>
        <dbReference type="ARBA" id="ARBA00022679"/>
    </source>
</evidence>
<reference evidence="7" key="1">
    <citation type="submission" date="2020-07" db="EMBL/GenBank/DDBJ databases">
        <authorList>
            <person name="Pettersson B.M.F."/>
            <person name="Behra P.R.K."/>
            <person name="Ramesh M."/>
            <person name="Das S."/>
            <person name="Dasgupta S."/>
            <person name="Kirsebom L.A."/>
        </authorList>
    </citation>
    <scope>NUCLEOTIDE SEQUENCE</scope>
    <source>
        <strain evidence="7">DSM 44838</strain>
    </source>
</reference>
<keyword evidence="8" id="KW-1185">Reference proteome</keyword>
<evidence type="ECO:0000256" key="5">
    <source>
        <dbReference type="ARBA" id="ARBA00023316"/>
    </source>
</evidence>
<dbReference type="AlphaFoldDB" id="A0A9X2YP15"/>
<dbReference type="InterPro" id="IPR029044">
    <property type="entry name" value="Nucleotide-diphossugar_trans"/>
</dbReference>
<evidence type="ECO:0000256" key="3">
    <source>
        <dbReference type="ARBA" id="ARBA00022676"/>
    </source>
</evidence>
<dbReference type="InterPro" id="IPR001173">
    <property type="entry name" value="Glyco_trans_2-like"/>
</dbReference>
<evidence type="ECO:0000259" key="6">
    <source>
        <dbReference type="Pfam" id="PF00535"/>
    </source>
</evidence>
<organism evidence="7 8">
    <name type="scientific">Mycobacterium yunnanensis</name>
    <dbReference type="NCBI Taxonomy" id="368477"/>
    <lineage>
        <taxon>Bacteria</taxon>
        <taxon>Bacillati</taxon>
        <taxon>Actinomycetota</taxon>
        <taxon>Actinomycetes</taxon>
        <taxon>Mycobacteriales</taxon>
        <taxon>Mycobacteriaceae</taxon>
        <taxon>Mycobacterium</taxon>
    </lineage>
</organism>
<comment type="similarity">
    <text evidence="2">Belongs to the glycosyltransferase 2 family.</text>
</comment>
<dbReference type="GO" id="GO:0016757">
    <property type="term" value="F:glycosyltransferase activity"/>
    <property type="evidence" value="ECO:0007669"/>
    <property type="project" value="UniProtKB-KW"/>
</dbReference>
<name>A0A9X2YP15_9MYCO</name>
<reference evidence="7" key="2">
    <citation type="journal article" date="2022" name="BMC Genomics">
        <title>Comparative genome analysis of mycobacteria focusing on tRNA and non-coding RNA.</title>
        <authorList>
            <person name="Behra P.R.K."/>
            <person name="Pettersson B.M.F."/>
            <person name="Ramesh M."/>
            <person name="Das S."/>
            <person name="Dasgupta S."/>
            <person name="Kirsebom L.A."/>
        </authorList>
    </citation>
    <scope>NUCLEOTIDE SEQUENCE</scope>
    <source>
        <strain evidence="7">DSM 44838</strain>
    </source>
</reference>
<comment type="caution">
    <text evidence="7">The sequence shown here is derived from an EMBL/GenBank/DDBJ whole genome shotgun (WGS) entry which is preliminary data.</text>
</comment>
<keyword evidence="4" id="KW-0808">Transferase</keyword>
<dbReference type="Pfam" id="PF00535">
    <property type="entry name" value="Glycos_transf_2"/>
    <property type="match status" value="1"/>
</dbReference>
<evidence type="ECO:0000313" key="8">
    <source>
        <dbReference type="Proteomes" id="UP001141629"/>
    </source>
</evidence>
<keyword evidence="3" id="KW-0328">Glycosyltransferase</keyword>
<dbReference type="PANTHER" id="PTHR43179">
    <property type="entry name" value="RHAMNOSYLTRANSFERASE WBBL"/>
    <property type="match status" value="1"/>
</dbReference>
<proteinExistence type="inferred from homology"/>
<dbReference type="PANTHER" id="PTHR43179:SF12">
    <property type="entry name" value="GALACTOFURANOSYLTRANSFERASE GLFT2"/>
    <property type="match status" value="1"/>
</dbReference>
<comment type="pathway">
    <text evidence="1">Cell wall biogenesis; cell wall polysaccharide biosynthesis.</text>
</comment>